<dbReference type="EMBL" id="VJMH01002608">
    <property type="protein sequence ID" value="KAF0708162.1"/>
    <property type="molecule type" value="Genomic_DNA"/>
</dbReference>
<name>A0A6A4Z4C1_9STRA</name>
<evidence type="ECO:0000256" key="1">
    <source>
        <dbReference type="ARBA" id="ARBA00004127"/>
    </source>
</evidence>
<dbReference type="PANTHER" id="PTHR24223:SF443">
    <property type="entry name" value="MULTIDRUG-RESISTANCE LIKE PROTEIN 1, ISOFORM I"/>
    <property type="match status" value="1"/>
</dbReference>
<dbReference type="AlphaFoldDB" id="A0A6A4Z4C1"/>
<feature type="domain" description="ABC transmembrane type-1" evidence="10">
    <location>
        <begin position="217"/>
        <end position="383"/>
    </location>
</feature>
<comment type="caution">
    <text evidence="11">The sequence shown here is derived from an EMBL/GenBank/DDBJ whole genome shotgun (WGS) entry which is preliminary data.</text>
</comment>
<organism evidence="11">
    <name type="scientific">Aphanomyces stellatus</name>
    <dbReference type="NCBI Taxonomy" id="120398"/>
    <lineage>
        <taxon>Eukaryota</taxon>
        <taxon>Sar</taxon>
        <taxon>Stramenopiles</taxon>
        <taxon>Oomycota</taxon>
        <taxon>Saprolegniomycetes</taxon>
        <taxon>Saprolegniales</taxon>
        <taxon>Verrucalvaceae</taxon>
        <taxon>Aphanomyces</taxon>
    </lineage>
</organism>
<sequence>ACALASDLAALPAGDRTEIGQKGLNLSGGQKARVGLARACYSDADVFLLDSPLAAVDAIVSNEIFTKCILGLLRHKAVLLVTHNQDIIASPYVDRVFQVQDGQVIEAIRPDDLGNFKRLATEPLVAPLNARTTDVLDLDSSITRTFDELVTPTASTPYSFDPSEMLFTAVASTVALDKSFDESGMLTVVEAQPHGGVSHHVVSEYIHAIGGVGTVYIILVSTFGLHLFRLASDVWLTQWASHSTVAALWSPRINFFVYLTLALAGVVFMVIHTISTFGYGLRGSKVLFTKMFHRLLRAPMCFFDTNPIGRILNRFASDVMACDLQIPFAIGSLLYSVSNVMVTLCTALFLSKWLTLLIVPLLVLYVRLGAYFLAPLRDVNRIQ</sequence>
<dbReference type="Gene3D" id="1.20.1560.10">
    <property type="entry name" value="ABC transporter type 1, transmembrane domain"/>
    <property type="match status" value="1"/>
</dbReference>
<dbReference type="GO" id="GO:0016020">
    <property type="term" value="C:membrane"/>
    <property type="evidence" value="ECO:0007669"/>
    <property type="project" value="InterPro"/>
</dbReference>
<dbReference type="InterPro" id="IPR011527">
    <property type="entry name" value="ABC1_TM_dom"/>
</dbReference>
<dbReference type="GO" id="GO:0005524">
    <property type="term" value="F:ATP binding"/>
    <property type="evidence" value="ECO:0007669"/>
    <property type="project" value="UniProtKB-KW"/>
</dbReference>
<evidence type="ECO:0000256" key="2">
    <source>
        <dbReference type="ARBA" id="ARBA00022448"/>
    </source>
</evidence>
<dbReference type="Gene3D" id="3.40.50.300">
    <property type="entry name" value="P-loop containing nucleotide triphosphate hydrolases"/>
    <property type="match status" value="1"/>
</dbReference>
<keyword evidence="6" id="KW-0067">ATP-binding</keyword>
<proteinExistence type="predicted"/>
<keyword evidence="3 9" id="KW-0812">Transmembrane</keyword>
<protein>
    <recommendedName>
        <fullName evidence="10">ABC transmembrane type-1 domain-containing protein</fullName>
    </recommendedName>
</protein>
<evidence type="ECO:0000256" key="6">
    <source>
        <dbReference type="ARBA" id="ARBA00022840"/>
    </source>
</evidence>
<dbReference type="GO" id="GO:0140359">
    <property type="term" value="F:ABC-type transporter activity"/>
    <property type="evidence" value="ECO:0007669"/>
    <property type="project" value="InterPro"/>
</dbReference>
<dbReference type="Pfam" id="PF00664">
    <property type="entry name" value="ABC_membrane"/>
    <property type="match status" value="1"/>
</dbReference>
<comment type="subcellular location">
    <subcellularLocation>
        <location evidence="1">Endomembrane system</location>
        <topology evidence="1">Multi-pass membrane protein</topology>
    </subcellularLocation>
</comment>
<evidence type="ECO:0000256" key="8">
    <source>
        <dbReference type="ARBA" id="ARBA00023136"/>
    </source>
</evidence>
<evidence type="ECO:0000259" key="10">
    <source>
        <dbReference type="PROSITE" id="PS50929"/>
    </source>
</evidence>
<dbReference type="GO" id="GO:0016887">
    <property type="term" value="F:ATP hydrolysis activity"/>
    <property type="evidence" value="ECO:0007669"/>
    <property type="project" value="InterPro"/>
</dbReference>
<dbReference type="InterPro" id="IPR027417">
    <property type="entry name" value="P-loop_NTPase"/>
</dbReference>
<feature type="non-terminal residue" evidence="11">
    <location>
        <position position="1"/>
    </location>
</feature>
<keyword evidence="5" id="KW-0547">Nucleotide-binding</keyword>
<evidence type="ECO:0000313" key="11">
    <source>
        <dbReference type="EMBL" id="KAF0708162.1"/>
    </source>
</evidence>
<dbReference type="PANTHER" id="PTHR24223">
    <property type="entry name" value="ATP-BINDING CASSETTE SUB-FAMILY C"/>
    <property type="match status" value="1"/>
</dbReference>
<reference evidence="11" key="1">
    <citation type="submission" date="2019-06" db="EMBL/GenBank/DDBJ databases">
        <title>Genomics analysis of Aphanomyces spp. identifies a new class of oomycete effector associated with host adaptation.</title>
        <authorList>
            <person name="Gaulin E."/>
        </authorList>
    </citation>
    <scope>NUCLEOTIDE SEQUENCE</scope>
    <source>
        <strain evidence="11">CBS 578.67</strain>
    </source>
</reference>
<keyword evidence="8 9" id="KW-0472">Membrane</keyword>
<evidence type="ECO:0000256" key="4">
    <source>
        <dbReference type="ARBA" id="ARBA00022737"/>
    </source>
</evidence>
<feature type="non-terminal residue" evidence="11">
    <location>
        <position position="383"/>
    </location>
</feature>
<evidence type="ECO:0000256" key="9">
    <source>
        <dbReference type="SAM" id="Phobius"/>
    </source>
</evidence>
<feature type="transmembrane region" description="Helical" evidence="9">
    <location>
        <begin position="205"/>
        <end position="228"/>
    </location>
</feature>
<dbReference type="InterPro" id="IPR003439">
    <property type="entry name" value="ABC_transporter-like_ATP-bd"/>
</dbReference>
<evidence type="ECO:0000256" key="3">
    <source>
        <dbReference type="ARBA" id="ARBA00022692"/>
    </source>
</evidence>
<dbReference type="PROSITE" id="PS50929">
    <property type="entry name" value="ABC_TM1F"/>
    <property type="match status" value="1"/>
</dbReference>
<gene>
    <name evidence="11" type="ORF">As57867_006416</name>
</gene>
<dbReference type="Pfam" id="PF00005">
    <property type="entry name" value="ABC_tran"/>
    <property type="match status" value="1"/>
</dbReference>
<keyword evidence="7 9" id="KW-1133">Transmembrane helix</keyword>
<keyword evidence="2" id="KW-0813">Transport</keyword>
<evidence type="ECO:0000256" key="5">
    <source>
        <dbReference type="ARBA" id="ARBA00022741"/>
    </source>
</evidence>
<accession>A0A6A4Z4C1</accession>
<evidence type="ECO:0000256" key="7">
    <source>
        <dbReference type="ARBA" id="ARBA00022989"/>
    </source>
</evidence>
<keyword evidence="4" id="KW-0677">Repeat</keyword>
<dbReference type="InterPro" id="IPR036640">
    <property type="entry name" value="ABC1_TM_sf"/>
</dbReference>
<dbReference type="SUPFAM" id="SSF90123">
    <property type="entry name" value="ABC transporter transmembrane region"/>
    <property type="match status" value="1"/>
</dbReference>
<dbReference type="GO" id="GO:0012505">
    <property type="term" value="C:endomembrane system"/>
    <property type="evidence" value="ECO:0007669"/>
    <property type="project" value="UniProtKB-SubCell"/>
</dbReference>
<feature type="transmembrane region" description="Helical" evidence="9">
    <location>
        <begin position="328"/>
        <end position="350"/>
    </location>
</feature>
<dbReference type="OrthoDB" id="122819at2759"/>
<dbReference type="InterPro" id="IPR050173">
    <property type="entry name" value="ABC_transporter_C-like"/>
</dbReference>
<feature type="transmembrane region" description="Helical" evidence="9">
    <location>
        <begin position="356"/>
        <end position="374"/>
    </location>
</feature>
<dbReference type="SUPFAM" id="SSF52540">
    <property type="entry name" value="P-loop containing nucleoside triphosphate hydrolases"/>
    <property type="match status" value="1"/>
</dbReference>
<feature type="transmembrane region" description="Helical" evidence="9">
    <location>
        <begin position="255"/>
        <end position="281"/>
    </location>
</feature>